<feature type="compositionally biased region" description="Polar residues" evidence="1">
    <location>
        <begin position="116"/>
        <end position="130"/>
    </location>
</feature>
<evidence type="ECO:0000313" key="3">
    <source>
        <dbReference type="Proteomes" id="UP000714618"/>
    </source>
</evidence>
<sequence length="130" mass="14383">MADQSDKNTGLDNKSQMQSNIELQRRDSSATTRTTLPSYDDSLALGTPPAYQSGQPNKKPAPQQPTAGASAATIRAIMGDPVPEEPRRSLRDRLLCRRPTYNRRRPSSERSRESSATWNVWGSPVSDPNK</sequence>
<dbReference type="AlphaFoldDB" id="A0A9N8PMU4"/>
<dbReference type="EMBL" id="CAIJEO010000011">
    <property type="protein sequence ID" value="CAD0100168.1"/>
    <property type="molecule type" value="Genomic_DNA"/>
</dbReference>
<name>A0A9N8PMU4_9PEZI</name>
<proteinExistence type="predicted"/>
<dbReference type="Proteomes" id="UP000714618">
    <property type="component" value="Unassembled WGS sequence"/>
</dbReference>
<feature type="compositionally biased region" description="Basic and acidic residues" evidence="1">
    <location>
        <begin position="84"/>
        <end position="95"/>
    </location>
</feature>
<feature type="region of interest" description="Disordered" evidence="1">
    <location>
        <begin position="1"/>
        <end position="130"/>
    </location>
</feature>
<evidence type="ECO:0000313" key="2">
    <source>
        <dbReference type="EMBL" id="CAD0100168.1"/>
    </source>
</evidence>
<comment type="caution">
    <text evidence="2">The sequence shown here is derived from an EMBL/GenBank/DDBJ whole genome shotgun (WGS) entry which is preliminary data.</text>
</comment>
<dbReference type="OrthoDB" id="10481222at2759"/>
<feature type="compositionally biased region" description="Polar residues" evidence="1">
    <location>
        <begin position="7"/>
        <end position="22"/>
    </location>
</feature>
<evidence type="ECO:0000256" key="1">
    <source>
        <dbReference type="SAM" id="MobiDB-lite"/>
    </source>
</evidence>
<accession>A0A9N8PMU4</accession>
<gene>
    <name evidence="2" type="ORF">AWRI4233_LOCUS8993</name>
</gene>
<organism evidence="2 3">
    <name type="scientific">Aureobasidium mustum</name>
    <dbReference type="NCBI Taxonomy" id="2773714"/>
    <lineage>
        <taxon>Eukaryota</taxon>
        <taxon>Fungi</taxon>
        <taxon>Dikarya</taxon>
        <taxon>Ascomycota</taxon>
        <taxon>Pezizomycotina</taxon>
        <taxon>Dothideomycetes</taxon>
        <taxon>Dothideomycetidae</taxon>
        <taxon>Dothideales</taxon>
        <taxon>Saccotheciaceae</taxon>
        <taxon>Aureobasidium</taxon>
    </lineage>
</organism>
<reference evidence="2" key="1">
    <citation type="submission" date="2020-06" db="EMBL/GenBank/DDBJ databases">
        <authorList>
            <person name="Onetto C."/>
        </authorList>
    </citation>
    <scope>NUCLEOTIDE SEQUENCE</scope>
</reference>
<protein>
    <submittedName>
        <fullName evidence="2">Uncharacterized protein</fullName>
    </submittedName>
</protein>
<keyword evidence="3" id="KW-1185">Reference proteome</keyword>